<dbReference type="AlphaFoldDB" id="A0A059FDV3"/>
<gene>
    <name evidence="3" type="ORF">HHI_14919</name>
</gene>
<name>A0A059FDV3_9PROT</name>
<evidence type="ECO:0000313" key="4">
    <source>
        <dbReference type="Proteomes" id="UP000025061"/>
    </source>
</evidence>
<protein>
    <recommendedName>
        <fullName evidence="2">VanZ-like domain-containing protein</fullName>
    </recommendedName>
</protein>
<feature type="transmembrane region" description="Helical" evidence="1">
    <location>
        <begin position="12"/>
        <end position="33"/>
    </location>
</feature>
<keyword evidence="4" id="KW-1185">Reference proteome</keyword>
<evidence type="ECO:0000256" key="1">
    <source>
        <dbReference type="SAM" id="Phobius"/>
    </source>
</evidence>
<dbReference type="OrthoDB" id="7620557at2"/>
<keyword evidence="1" id="KW-0472">Membrane</keyword>
<evidence type="ECO:0000313" key="3">
    <source>
        <dbReference type="EMBL" id="KCZ88820.1"/>
    </source>
</evidence>
<feature type="domain" description="VanZ-like" evidence="2">
    <location>
        <begin position="45"/>
        <end position="115"/>
    </location>
</feature>
<feature type="transmembrane region" description="Helical" evidence="1">
    <location>
        <begin position="99"/>
        <end position="117"/>
    </location>
</feature>
<dbReference type="PANTHER" id="PTHR28008:SF1">
    <property type="entry name" value="DOMAIN PROTEIN, PUTATIVE (AFU_ORTHOLOGUE AFUA_3G10980)-RELATED"/>
    <property type="match status" value="1"/>
</dbReference>
<feature type="transmembrane region" description="Helical" evidence="1">
    <location>
        <begin position="45"/>
        <end position="62"/>
    </location>
</feature>
<keyword evidence="1" id="KW-0812">Transmembrane</keyword>
<dbReference type="NCBIfam" id="NF037970">
    <property type="entry name" value="vanZ_1"/>
    <property type="match status" value="1"/>
</dbReference>
<dbReference type="Proteomes" id="UP000025061">
    <property type="component" value="Unassembled WGS sequence"/>
</dbReference>
<organism evidence="3 4">
    <name type="scientific">Hyphomonas hirschiana VP5</name>
    <dbReference type="NCBI Taxonomy" id="1280951"/>
    <lineage>
        <taxon>Bacteria</taxon>
        <taxon>Pseudomonadati</taxon>
        <taxon>Pseudomonadota</taxon>
        <taxon>Alphaproteobacteria</taxon>
        <taxon>Hyphomonadales</taxon>
        <taxon>Hyphomonadaceae</taxon>
        <taxon>Hyphomonas</taxon>
    </lineage>
</organism>
<dbReference type="Pfam" id="PF04892">
    <property type="entry name" value="VanZ"/>
    <property type="match status" value="1"/>
</dbReference>
<dbReference type="EMBL" id="ARYI01000015">
    <property type="protein sequence ID" value="KCZ88820.1"/>
    <property type="molecule type" value="Genomic_DNA"/>
</dbReference>
<proteinExistence type="predicted"/>
<sequence>MPARPPFLIIRRVAAAAALCVAVAIGYLSLVPVGEVPAPQISDKIRHLAAYAGLAAPLTLALHPRRWLVAALVAAIYGVCLEFGQAYGGAGREGSALDALANLAGALLGAAMIRFSAGVRG</sequence>
<dbReference type="PANTHER" id="PTHR28008">
    <property type="entry name" value="DOMAIN PROTEIN, PUTATIVE (AFU_ORTHOLOGUE AFUA_3G10980)-RELATED"/>
    <property type="match status" value="1"/>
</dbReference>
<evidence type="ECO:0000259" key="2">
    <source>
        <dbReference type="Pfam" id="PF04892"/>
    </source>
</evidence>
<feature type="transmembrane region" description="Helical" evidence="1">
    <location>
        <begin position="67"/>
        <end position="87"/>
    </location>
</feature>
<reference evidence="3 4" key="1">
    <citation type="submission" date="2013-04" db="EMBL/GenBank/DDBJ databases">
        <title>Hyphomonas hirschiana VP5 Genome Sequencing.</title>
        <authorList>
            <person name="Lai Q."/>
            <person name="Shao Z."/>
        </authorList>
    </citation>
    <scope>NUCLEOTIDE SEQUENCE [LARGE SCALE GENOMIC DNA]</scope>
    <source>
        <strain evidence="3 4">VP5</strain>
    </source>
</reference>
<comment type="caution">
    <text evidence="3">The sequence shown here is derived from an EMBL/GenBank/DDBJ whole genome shotgun (WGS) entry which is preliminary data.</text>
</comment>
<keyword evidence="1" id="KW-1133">Transmembrane helix</keyword>
<accession>A0A059FDV3</accession>
<dbReference type="RefSeq" id="WP_011647887.1">
    <property type="nucleotide sequence ID" value="NZ_ARYI01000015.1"/>
</dbReference>
<dbReference type="PATRIC" id="fig|1280951.3.peg.3009"/>
<dbReference type="InterPro" id="IPR006976">
    <property type="entry name" value="VanZ-like"/>
</dbReference>